<dbReference type="RefSeq" id="WP_260791979.1">
    <property type="nucleotide sequence ID" value="NZ_CP093313.1"/>
</dbReference>
<dbReference type="PANTHER" id="PTHR45856">
    <property type="entry name" value="ALPHA/BETA-HYDROLASES SUPERFAMILY PROTEIN"/>
    <property type="match status" value="1"/>
</dbReference>
<dbReference type="InterPro" id="IPR051218">
    <property type="entry name" value="Sec_MonoDiacylglyc_Lipase"/>
</dbReference>
<dbReference type="Proteomes" id="UP001059380">
    <property type="component" value="Chromosome"/>
</dbReference>
<sequence>MAYAPPYSGFIEDLGGTSYGLVHLAMATIAYTCQDYPLSIAANMASAVAAMPAITQSQLPSTGYWNLDWGPALCTNAGGLFNDNLIAILSYREGSSSGTPLFFAVICRGTDAGGGLAQVTEDLDAFSLQPWANVLSGAYSYGGSTNGWTLQNPASLAVPSSATGNVAQGSADALIAVSNLVQYSEINSQTPTYLAGELLSLLNSYPGTPVIVTGHSLGGALTQVVAAYLNWQLSGLSTASPVIAHAFAPPTVGDADFVTYYNGIFGSSSQFWVNQDDLVPCAFSEPALDNAGNLWGKYQWPSGFLNYGPTVFGTGNAAKHEEHLVEQQELVKEIAKYVPAYARPENVQLMPLTSTMTLPSQQEMQTFLTNEGANPANWNTWGSVLMYQHLTPTYYGLVKAVSGVLSYPEVTAQQTP</sequence>
<keyword evidence="3" id="KW-1185">Reference proteome</keyword>
<accession>A0A9J7BIX9</accession>
<dbReference type="PANTHER" id="PTHR45856:SF24">
    <property type="entry name" value="FUNGAL LIPASE-LIKE DOMAIN-CONTAINING PROTEIN"/>
    <property type="match status" value="1"/>
</dbReference>
<evidence type="ECO:0000313" key="2">
    <source>
        <dbReference type="EMBL" id="UWZ82768.1"/>
    </source>
</evidence>
<dbReference type="KEGG" id="orp:MOP44_19615"/>
<dbReference type="GO" id="GO:0006629">
    <property type="term" value="P:lipid metabolic process"/>
    <property type="evidence" value="ECO:0007669"/>
    <property type="project" value="InterPro"/>
</dbReference>
<dbReference type="InterPro" id="IPR029058">
    <property type="entry name" value="AB_hydrolase_fold"/>
</dbReference>
<gene>
    <name evidence="2" type="ORF">MOP44_19615</name>
</gene>
<evidence type="ECO:0000259" key="1">
    <source>
        <dbReference type="Pfam" id="PF01764"/>
    </source>
</evidence>
<dbReference type="EMBL" id="CP093313">
    <property type="protein sequence ID" value="UWZ82768.1"/>
    <property type="molecule type" value="Genomic_DNA"/>
</dbReference>
<dbReference type="AlphaFoldDB" id="A0A9J7BIX9"/>
<organism evidence="2 3">
    <name type="scientific">Occallatibacter riparius</name>
    <dbReference type="NCBI Taxonomy" id="1002689"/>
    <lineage>
        <taxon>Bacteria</taxon>
        <taxon>Pseudomonadati</taxon>
        <taxon>Acidobacteriota</taxon>
        <taxon>Terriglobia</taxon>
        <taxon>Terriglobales</taxon>
        <taxon>Acidobacteriaceae</taxon>
        <taxon>Occallatibacter</taxon>
    </lineage>
</organism>
<dbReference type="Pfam" id="PF01764">
    <property type="entry name" value="Lipase_3"/>
    <property type="match status" value="1"/>
</dbReference>
<dbReference type="Gene3D" id="3.40.50.1820">
    <property type="entry name" value="alpha/beta hydrolase"/>
    <property type="match status" value="1"/>
</dbReference>
<protein>
    <submittedName>
        <fullName evidence="2">Lipase family protein</fullName>
    </submittedName>
</protein>
<reference evidence="2" key="1">
    <citation type="submission" date="2021-04" db="EMBL/GenBank/DDBJ databases">
        <title>Phylogenetic analysis of Acidobacteriaceae.</title>
        <authorList>
            <person name="Qiu L."/>
            <person name="Zhang Q."/>
        </authorList>
    </citation>
    <scope>NUCLEOTIDE SEQUENCE</scope>
    <source>
        <strain evidence="2">DSM 25168</strain>
    </source>
</reference>
<feature type="domain" description="Fungal lipase-type" evidence="1">
    <location>
        <begin position="163"/>
        <end position="282"/>
    </location>
</feature>
<evidence type="ECO:0000313" key="3">
    <source>
        <dbReference type="Proteomes" id="UP001059380"/>
    </source>
</evidence>
<name>A0A9J7BIX9_9BACT</name>
<dbReference type="SUPFAM" id="SSF53474">
    <property type="entry name" value="alpha/beta-Hydrolases"/>
    <property type="match status" value="1"/>
</dbReference>
<dbReference type="InterPro" id="IPR002921">
    <property type="entry name" value="Fungal_lipase-type"/>
</dbReference>
<proteinExistence type="predicted"/>